<keyword evidence="1" id="KW-0175">Coiled coil</keyword>
<name>A2DPX4_TRIV3</name>
<dbReference type="VEuPathDB" id="TrichDB:TVAGG3_0552460"/>
<feature type="compositionally biased region" description="Low complexity" evidence="2">
    <location>
        <begin position="326"/>
        <end position="380"/>
    </location>
</feature>
<accession>A2DPX4</accession>
<gene>
    <name evidence="3" type="ORF">TVAG_453980</name>
</gene>
<dbReference type="Proteomes" id="UP000001542">
    <property type="component" value="Unassembled WGS sequence"/>
</dbReference>
<proteinExistence type="predicted"/>
<evidence type="ECO:0000313" key="4">
    <source>
        <dbReference type="Proteomes" id="UP000001542"/>
    </source>
</evidence>
<feature type="compositionally biased region" description="Acidic residues" evidence="2">
    <location>
        <begin position="283"/>
        <end position="292"/>
    </location>
</feature>
<feature type="region of interest" description="Disordered" evidence="2">
    <location>
        <begin position="281"/>
        <end position="387"/>
    </location>
</feature>
<dbReference type="EMBL" id="DS113229">
    <property type="protein sequence ID" value="EAY17570.1"/>
    <property type="molecule type" value="Genomic_DNA"/>
</dbReference>
<reference evidence="3" key="1">
    <citation type="submission" date="2006-10" db="EMBL/GenBank/DDBJ databases">
        <authorList>
            <person name="Amadeo P."/>
            <person name="Zhao Q."/>
            <person name="Wortman J."/>
            <person name="Fraser-Liggett C."/>
            <person name="Carlton J."/>
        </authorList>
    </citation>
    <scope>NUCLEOTIDE SEQUENCE</scope>
    <source>
        <strain evidence="3">G3</strain>
    </source>
</reference>
<evidence type="ECO:0000313" key="3">
    <source>
        <dbReference type="EMBL" id="EAY17570.1"/>
    </source>
</evidence>
<reference evidence="3" key="2">
    <citation type="journal article" date="2007" name="Science">
        <title>Draft genome sequence of the sexually transmitted pathogen Trichomonas vaginalis.</title>
        <authorList>
            <person name="Carlton J.M."/>
            <person name="Hirt R.P."/>
            <person name="Silva J.C."/>
            <person name="Delcher A.L."/>
            <person name="Schatz M."/>
            <person name="Zhao Q."/>
            <person name="Wortman J.R."/>
            <person name="Bidwell S.L."/>
            <person name="Alsmark U.C.M."/>
            <person name="Besteiro S."/>
            <person name="Sicheritz-Ponten T."/>
            <person name="Noel C.J."/>
            <person name="Dacks J.B."/>
            <person name="Foster P.G."/>
            <person name="Simillion C."/>
            <person name="Van de Peer Y."/>
            <person name="Miranda-Saavedra D."/>
            <person name="Barton G.J."/>
            <person name="Westrop G.D."/>
            <person name="Mueller S."/>
            <person name="Dessi D."/>
            <person name="Fiori P.L."/>
            <person name="Ren Q."/>
            <person name="Paulsen I."/>
            <person name="Zhang H."/>
            <person name="Bastida-Corcuera F.D."/>
            <person name="Simoes-Barbosa A."/>
            <person name="Brown M.T."/>
            <person name="Hayes R.D."/>
            <person name="Mukherjee M."/>
            <person name="Okumura C.Y."/>
            <person name="Schneider R."/>
            <person name="Smith A.J."/>
            <person name="Vanacova S."/>
            <person name="Villalvazo M."/>
            <person name="Haas B.J."/>
            <person name="Pertea M."/>
            <person name="Feldblyum T.V."/>
            <person name="Utterback T.R."/>
            <person name="Shu C.L."/>
            <person name="Osoegawa K."/>
            <person name="de Jong P.J."/>
            <person name="Hrdy I."/>
            <person name="Horvathova L."/>
            <person name="Zubacova Z."/>
            <person name="Dolezal P."/>
            <person name="Malik S.B."/>
            <person name="Logsdon J.M. Jr."/>
            <person name="Henze K."/>
            <person name="Gupta A."/>
            <person name="Wang C.C."/>
            <person name="Dunne R.L."/>
            <person name="Upcroft J.A."/>
            <person name="Upcroft P."/>
            <person name="White O."/>
            <person name="Salzberg S.L."/>
            <person name="Tang P."/>
            <person name="Chiu C.-H."/>
            <person name="Lee Y.-S."/>
            <person name="Embley T.M."/>
            <person name="Coombs G.H."/>
            <person name="Mottram J.C."/>
            <person name="Tachezy J."/>
            <person name="Fraser-Liggett C.M."/>
            <person name="Johnson P.J."/>
        </authorList>
    </citation>
    <scope>NUCLEOTIDE SEQUENCE [LARGE SCALE GENOMIC DNA]</scope>
    <source>
        <strain evidence="3">G3</strain>
    </source>
</reference>
<dbReference type="KEGG" id="tva:4775587"/>
<dbReference type="InParanoid" id="A2DPX4"/>
<dbReference type="VEuPathDB" id="TrichDB:TVAG_453980"/>
<keyword evidence="4" id="KW-1185">Reference proteome</keyword>
<dbReference type="AlphaFoldDB" id="A2DPX4"/>
<evidence type="ECO:0000256" key="1">
    <source>
        <dbReference type="SAM" id="Coils"/>
    </source>
</evidence>
<sequence>MRKVALIYPRGTCRSPAFYFRGGDGLNEPEILRSSYKQAMEEYNKTKKAHAEAKKEYKQTQAELEDLDECILKMAANMGSDSSETTKHSELRSKIQQLKMDIEDVEKQIAEVNKQCLPFEFTGLVNEHAQFTPTLKELRDDAEGGQDESERMKKEIGELLLSEVFSESVESLIEKQVALDVKAQIRKALNESQNRINQQKSSDTGIICQIDDADLMAKLDHFRDLSLDNLECKMQRDLAETHHNIFIKMEIDRLNEMNEFLDLMKMHDDCIDTDEVYEHCMAEDEEEEEEEEKTQQEEQQNSQQEQQKEKSLDNNNKNSDQKDSEYSYYSDTSEDPQNQGQKQQKPQQQTSQSSDQNKQETQSYTSEYYSEYSENENNNQPKQSQQK</sequence>
<organism evidence="3 4">
    <name type="scientific">Trichomonas vaginalis (strain ATCC PRA-98 / G3)</name>
    <dbReference type="NCBI Taxonomy" id="412133"/>
    <lineage>
        <taxon>Eukaryota</taxon>
        <taxon>Metamonada</taxon>
        <taxon>Parabasalia</taxon>
        <taxon>Trichomonadida</taxon>
        <taxon>Trichomonadidae</taxon>
        <taxon>Trichomonas</taxon>
    </lineage>
</organism>
<feature type="coiled-coil region" evidence="1">
    <location>
        <begin position="36"/>
        <end position="155"/>
    </location>
</feature>
<protein>
    <submittedName>
        <fullName evidence="3">Uncharacterized protein</fullName>
    </submittedName>
</protein>
<dbReference type="RefSeq" id="XP_001329705.1">
    <property type="nucleotide sequence ID" value="XM_001329670.1"/>
</dbReference>
<dbReference type="SMR" id="A2DPX4"/>
<evidence type="ECO:0000256" key="2">
    <source>
        <dbReference type="SAM" id="MobiDB-lite"/>
    </source>
</evidence>